<dbReference type="PANTHER" id="PTHR22847">
    <property type="entry name" value="WD40 REPEAT PROTEIN"/>
    <property type="match status" value="1"/>
</dbReference>
<dbReference type="SUPFAM" id="SSF50978">
    <property type="entry name" value="WD40 repeat-like"/>
    <property type="match status" value="1"/>
</dbReference>
<evidence type="ECO:0000313" key="7">
    <source>
        <dbReference type="Proteomes" id="UP000663888"/>
    </source>
</evidence>
<feature type="repeat" description="WD" evidence="3">
    <location>
        <begin position="1008"/>
        <end position="1049"/>
    </location>
</feature>
<dbReference type="PROSITE" id="PS50294">
    <property type="entry name" value="WD_REPEATS_REGION"/>
    <property type="match status" value="6"/>
</dbReference>
<feature type="region of interest" description="Disordered" evidence="4">
    <location>
        <begin position="77"/>
        <end position="137"/>
    </location>
</feature>
<feature type="region of interest" description="Disordered" evidence="4">
    <location>
        <begin position="1313"/>
        <end position="1335"/>
    </location>
</feature>
<dbReference type="GO" id="GO:0005634">
    <property type="term" value="C:nucleus"/>
    <property type="evidence" value="ECO:0007669"/>
    <property type="project" value="TreeGrafter"/>
</dbReference>
<evidence type="ECO:0000256" key="4">
    <source>
        <dbReference type="SAM" id="MobiDB-lite"/>
    </source>
</evidence>
<organism evidence="6 7">
    <name type="scientific">Rhizoctonia solani</name>
    <dbReference type="NCBI Taxonomy" id="456999"/>
    <lineage>
        <taxon>Eukaryota</taxon>
        <taxon>Fungi</taxon>
        <taxon>Dikarya</taxon>
        <taxon>Basidiomycota</taxon>
        <taxon>Agaricomycotina</taxon>
        <taxon>Agaricomycetes</taxon>
        <taxon>Cantharellales</taxon>
        <taxon>Ceratobasidiaceae</taxon>
        <taxon>Rhizoctonia</taxon>
    </lineage>
</organism>
<keyword evidence="2" id="KW-0677">Repeat</keyword>
<dbReference type="InterPro" id="IPR001680">
    <property type="entry name" value="WD40_rpt"/>
</dbReference>
<dbReference type="InterPro" id="IPR036322">
    <property type="entry name" value="WD40_repeat_dom_sf"/>
</dbReference>
<gene>
    <name evidence="6" type="ORF">RDB_LOCUS150382</name>
</gene>
<dbReference type="Pfam" id="PF00400">
    <property type="entry name" value="WD40"/>
    <property type="match status" value="7"/>
</dbReference>
<dbReference type="Gene3D" id="3.40.50.300">
    <property type="entry name" value="P-loop containing nucleotide triphosphate hydrolases"/>
    <property type="match status" value="1"/>
</dbReference>
<feature type="repeat" description="WD" evidence="3">
    <location>
        <begin position="1137"/>
        <end position="1178"/>
    </location>
</feature>
<feature type="domain" description="NACHT" evidence="5">
    <location>
        <begin position="336"/>
        <end position="489"/>
    </location>
</feature>
<dbReference type="InterPro" id="IPR056884">
    <property type="entry name" value="NPHP3-like_N"/>
</dbReference>
<protein>
    <recommendedName>
        <fullName evidence="5">NACHT domain-containing protein</fullName>
    </recommendedName>
</protein>
<feature type="repeat" description="WD" evidence="3">
    <location>
        <begin position="965"/>
        <end position="1006"/>
    </location>
</feature>
<dbReference type="PANTHER" id="PTHR22847:SF637">
    <property type="entry name" value="WD REPEAT DOMAIN 5B"/>
    <property type="match status" value="1"/>
</dbReference>
<proteinExistence type="predicted"/>
<keyword evidence="1 3" id="KW-0853">WD repeat</keyword>
<evidence type="ECO:0000256" key="1">
    <source>
        <dbReference type="ARBA" id="ARBA00022574"/>
    </source>
</evidence>
<evidence type="ECO:0000256" key="2">
    <source>
        <dbReference type="ARBA" id="ARBA00022737"/>
    </source>
</evidence>
<dbReference type="Pfam" id="PF24883">
    <property type="entry name" value="NPHP3_N"/>
    <property type="match status" value="1"/>
</dbReference>
<dbReference type="CDD" id="cd00200">
    <property type="entry name" value="WD40"/>
    <property type="match status" value="1"/>
</dbReference>
<dbReference type="PROSITE" id="PS50837">
    <property type="entry name" value="NACHT"/>
    <property type="match status" value="1"/>
</dbReference>
<dbReference type="InterPro" id="IPR007111">
    <property type="entry name" value="NACHT_NTPase"/>
</dbReference>
<evidence type="ECO:0000259" key="5">
    <source>
        <dbReference type="PROSITE" id="PS50837"/>
    </source>
</evidence>
<dbReference type="SMART" id="SM00320">
    <property type="entry name" value="WD40"/>
    <property type="match status" value="7"/>
</dbReference>
<dbReference type="InterPro" id="IPR015943">
    <property type="entry name" value="WD40/YVTN_repeat-like_dom_sf"/>
</dbReference>
<dbReference type="SUPFAM" id="SSF52540">
    <property type="entry name" value="P-loop containing nucleoside triphosphate hydrolases"/>
    <property type="match status" value="1"/>
</dbReference>
<dbReference type="InterPro" id="IPR020472">
    <property type="entry name" value="WD40_PAC1"/>
</dbReference>
<dbReference type="PRINTS" id="PR00320">
    <property type="entry name" value="GPROTEINBRPT"/>
</dbReference>
<comment type="caution">
    <text evidence="6">The sequence shown here is derived from an EMBL/GenBank/DDBJ whole genome shotgun (WGS) entry which is preliminary data.</text>
</comment>
<dbReference type="Gene3D" id="2.130.10.10">
    <property type="entry name" value="YVTN repeat-like/Quinoprotein amine dehydrogenase"/>
    <property type="match status" value="4"/>
</dbReference>
<evidence type="ECO:0000256" key="3">
    <source>
        <dbReference type="PROSITE-ProRule" id="PRU00221"/>
    </source>
</evidence>
<dbReference type="InterPro" id="IPR027417">
    <property type="entry name" value="P-loop_NTPase"/>
</dbReference>
<sequence>MSEPTNGSSPRKRFQSLRGLKGKLTFWRPRSPTPSQTLLRRDHTASPSIGGLDGASDSTSVAGSVNLPVDIHRVSREAANLPGPSGDRARGPMIKLPPKTEPKPSASEQPSDHDEPSLPAGVPDQDESNDVTPDIDPEIERQNILWAELRTSLEMLKEGLSILPDFVSAIETLLSCLEELKTMGGKSSDYEDVTTKLTGLSELIRQEEGGLASVPISDALLGLILLIAEDANKIKAKLDHESSGNTGQGSADEVLQHFRRIELLFRQLQAYTIASARNVPNGSLPNSRLDRLNPVKQAAYNYDLPDKINRRGCTQGTRTAVLAELDDWLSDPTSPSVYWINGMAGIGKTAIAYTFCERMEKRKLLGASFFCTRQSAECKDINRIVPTISYQLAQYSIPFQSALNDALAHNTDAGTKSLPKQFEQLLVETTERVKETLPDQLVVVIDGLDFVLPAGSSESSNRILVELLLDQIFNHAPRMSLKFLITSRPETEIYLKMKSYAQSRAGVLLQDTEKSQIQADIKLYLTQELETMSPTEAEINQLVERSGASFMYAAALVRHAQSDKHLADPRKGVRSLIEMPPEEQQALVDPVYMEVMNTALGDEDLEEDETDDVRIVLNTVLLAQEPISIATIGMLGGITDLQHVENALHPLRSTLHHSEKTGLVSPLDSAFPEIMFSKERSGSYFCDAAEHSQHLALGCFLGMKEQLRFNICELDSSCLFDEKVENIQSRIKNKISPPLAYACRYWANHLNVAAKLDDALLGLLTEFLTTRLLYWMEVLNLRRELDMGVAALLKAKQRLEGTSAHPELVAFLDDAYVFMRDFAASSVSRSTPHIYISSLQLCPRSSIVYRIYSNSVKKLLKPHGDVTANQVEVPRDHQSWNVGSGVLSIAYSPDSTLVAVGCEDNTISIYDSHTGLRKVGPLRGHDKWVRCVVFSPDGTRVLSSSSDCTIRMWNSLDGTPVPTLFEGHTHPVRSVAFSFDGNKIVSGSWDDTICIWDASNGNLVAQSTDCHQWGVNCVAFHPGGAFIASGGNDNIVRLWDWTSDAPDATKILNGHTNVVTSIAFTPQGAQLVSSSVDSTTCIWNIDGTLSSCFIQGCSQLTRSMAISSDGLHIASGSEDSTVKVWDVKTGKLVAGPFMGHSSCIRGVAFSPDGTRLLSGSHDGSVRAWDLQKGSNSSTSRPLFKYKPLRGGVARGSSDRQRNRPGVPTLKDVEHHTHQIRTFHQEKQACLPFHSHTPLAVACFAWLLDGSDLAALRKDSAPEECKPRPDGWVVNSNSELLVWVAPSCGSCELSDHATRNLQLLSLSSRDGQFVGSRWPGGGNEPKGVNGNLGTKK</sequence>
<name>A0A8H3D0I1_9AGAM</name>
<dbReference type="GO" id="GO:1990234">
    <property type="term" value="C:transferase complex"/>
    <property type="evidence" value="ECO:0007669"/>
    <property type="project" value="UniProtKB-ARBA"/>
</dbReference>
<dbReference type="PROSITE" id="PS00678">
    <property type="entry name" value="WD_REPEATS_1"/>
    <property type="match status" value="4"/>
</dbReference>
<evidence type="ECO:0000313" key="6">
    <source>
        <dbReference type="EMBL" id="CAE6498843.1"/>
    </source>
</evidence>
<feature type="repeat" description="WD" evidence="3">
    <location>
        <begin position="1094"/>
        <end position="1135"/>
    </location>
</feature>
<feature type="repeat" description="WD" evidence="3">
    <location>
        <begin position="922"/>
        <end position="963"/>
    </location>
</feature>
<reference evidence="6" key="1">
    <citation type="submission" date="2021-01" db="EMBL/GenBank/DDBJ databases">
        <authorList>
            <person name="Kaushik A."/>
        </authorList>
    </citation>
    <scope>NUCLEOTIDE SEQUENCE</scope>
    <source>
        <strain evidence="6">AG4-R118</strain>
    </source>
</reference>
<feature type="compositionally biased region" description="Acidic residues" evidence="4">
    <location>
        <begin position="124"/>
        <end position="137"/>
    </location>
</feature>
<dbReference type="InterPro" id="IPR019775">
    <property type="entry name" value="WD40_repeat_CS"/>
</dbReference>
<accession>A0A8H3D0I1</accession>
<feature type="region of interest" description="Disordered" evidence="4">
    <location>
        <begin position="1"/>
        <end position="64"/>
    </location>
</feature>
<dbReference type="EMBL" id="CAJMWX010001608">
    <property type="protein sequence ID" value="CAE6498843.1"/>
    <property type="molecule type" value="Genomic_DNA"/>
</dbReference>
<dbReference type="Proteomes" id="UP000663888">
    <property type="component" value="Unassembled WGS sequence"/>
</dbReference>
<feature type="repeat" description="WD" evidence="3">
    <location>
        <begin position="886"/>
        <end position="911"/>
    </location>
</feature>
<feature type="repeat" description="WD" evidence="3">
    <location>
        <begin position="1052"/>
        <end position="1086"/>
    </location>
</feature>
<dbReference type="PROSITE" id="PS50082">
    <property type="entry name" value="WD_REPEATS_2"/>
    <property type="match status" value="7"/>
</dbReference>